<sequence length="214" mass="23928">MHYEITDAKAQDHPAIDALAVEGWQVLKSGYAPEKWESLLLAIGGMSKLSENGRLIVARNSETILGVVAYLPPNASDPVVFPEGWPSIRMLVTRPAYRNMGIGRRLMEACIARAKQDGSACIGLHTSPIMTVALPLYLRMGFVKDRDLEPFAGAPYARYVLYLRGKDRVCGLPRRCNQVPLSGSFMPLSRSTLTTRVWNAVYHFSRPSRCAFWW</sequence>
<dbReference type="AlphaFoldDB" id="E1JU61"/>
<evidence type="ECO:0000313" key="3">
    <source>
        <dbReference type="EMBL" id="EFL51991.1"/>
    </source>
</evidence>
<comment type="caution">
    <text evidence="3">The sequence shown here is derived from an EMBL/GenBank/DDBJ whole genome shotgun (WGS) entry which is preliminary data.</text>
</comment>
<name>E1JU61_SOLFR</name>
<dbReference type="PANTHER" id="PTHR13947:SF37">
    <property type="entry name" value="LD18367P"/>
    <property type="match status" value="1"/>
</dbReference>
<dbReference type="SUPFAM" id="SSF55729">
    <property type="entry name" value="Acyl-CoA N-acyltransferases (Nat)"/>
    <property type="match status" value="1"/>
</dbReference>
<keyword evidence="1 3" id="KW-0808">Transferase</keyword>
<dbReference type="GO" id="GO:0008080">
    <property type="term" value="F:N-acetyltransferase activity"/>
    <property type="evidence" value="ECO:0007669"/>
    <property type="project" value="InterPro"/>
</dbReference>
<dbReference type="InterPro" id="IPR016181">
    <property type="entry name" value="Acyl_CoA_acyltransferase"/>
</dbReference>
<dbReference type="PANTHER" id="PTHR13947">
    <property type="entry name" value="GNAT FAMILY N-ACETYLTRANSFERASE"/>
    <property type="match status" value="1"/>
</dbReference>
<dbReference type="InterPro" id="IPR050769">
    <property type="entry name" value="NAT_camello-type"/>
</dbReference>
<accession>E1JU61</accession>
<evidence type="ECO:0000256" key="1">
    <source>
        <dbReference type="ARBA" id="ARBA00022679"/>
    </source>
</evidence>
<protein>
    <submittedName>
        <fullName evidence="3">GCN5-related N-acetyltransferase</fullName>
    </submittedName>
</protein>
<keyword evidence="4" id="KW-1185">Reference proteome</keyword>
<feature type="domain" description="N-acetyltransferase" evidence="2">
    <location>
        <begin position="3"/>
        <end position="162"/>
    </location>
</feature>
<organism evidence="3 4">
    <name type="scientific">Solidesulfovibrio fructosivorans JJ]</name>
    <dbReference type="NCBI Taxonomy" id="596151"/>
    <lineage>
        <taxon>Bacteria</taxon>
        <taxon>Pseudomonadati</taxon>
        <taxon>Thermodesulfobacteriota</taxon>
        <taxon>Desulfovibrionia</taxon>
        <taxon>Desulfovibrionales</taxon>
        <taxon>Desulfovibrionaceae</taxon>
        <taxon>Solidesulfovibrio</taxon>
    </lineage>
</organism>
<evidence type="ECO:0000313" key="4">
    <source>
        <dbReference type="Proteomes" id="UP000006250"/>
    </source>
</evidence>
<dbReference type="InterPro" id="IPR000182">
    <property type="entry name" value="GNAT_dom"/>
</dbReference>
<dbReference type="PROSITE" id="PS51186">
    <property type="entry name" value="GNAT"/>
    <property type="match status" value="1"/>
</dbReference>
<reference evidence="3 4" key="1">
    <citation type="submission" date="2010-08" db="EMBL/GenBank/DDBJ databases">
        <title>The draft genome of Desulfovibrio fructosovorans JJ.</title>
        <authorList>
            <consortium name="US DOE Joint Genome Institute (JGI-PGF)"/>
            <person name="Lucas S."/>
            <person name="Copeland A."/>
            <person name="Lapidus A."/>
            <person name="Cheng J.-F."/>
            <person name="Bruce D."/>
            <person name="Goodwin L."/>
            <person name="Pitluck S."/>
            <person name="Land M.L."/>
            <person name="Hauser L."/>
            <person name="Chang Y.-J."/>
            <person name="Jeffries C."/>
            <person name="Wall J.D."/>
            <person name="Stahl D.A."/>
            <person name="Arkin A.P."/>
            <person name="Dehal P."/>
            <person name="Stolyar S.M."/>
            <person name="Hazen T.C."/>
            <person name="Woyke T.J."/>
        </authorList>
    </citation>
    <scope>NUCLEOTIDE SEQUENCE [LARGE SCALE GENOMIC DNA]</scope>
    <source>
        <strain evidence="3 4">JJ</strain>
    </source>
</reference>
<dbReference type="EMBL" id="AECZ01000006">
    <property type="protein sequence ID" value="EFL51991.1"/>
    <property type="molecule type" value="Genomic_DNA"/>
</dbReference>
<dbReference type="STRING" id="596151.DesfrDRAFT_1160"/>
<dbReference type="Gene3D" id="3.40.630.30">
    <property type="match status" value="1"/>
</dbReference>
<proteinExistence type="predicted"/>
<dbReference type="RefSeq" id="WP_005991991.1">
    <property type="nucleotide sequence ID" value="NZ_AECZ01000006.1"/>
</dbReference>
<gene>
    <name evidence="3" type="ORF">DesfrDRAFT_1160</name>
</gene>
<dbReference type="eggNOG" id="COG0456">
    <property type="taxonomic scope" value="Bacteria"/>
</dbReference>
<dbReference type="Pfam" id="PF00583">
    <property type="entry name" value="Acetyltransf_1"/>
    <property type="match status" value="1"/>
</dbReference>
<dbReference type="OrthoDB" id="2436196at2"/>
<evidence type="ECO:0000259" key="2">
    <source>
        <dbReference type="PROSITE" id="PS51186"/>
    </source>
</evidence>
<dbReference type="CDD" id="cd04301">
    <property type="entry name" value="NAT_SF"/>
    <property type="match status" value="1"/>
</dbReference>
<dbReference type="Proteomes" id="UP000006250">
    <property type="component" value="Unassembled WGS sequence"/>
</dbReference>